<comment type="subcellular location">
    <subcellularLocation>
        <location evidence="1">Cell membrane</location>
        <topology evidence="1">Peripheral membrane protein</topology>
    </subcellularLocation>
</comment>
<feature type="domain" description="ABC transporter" evidence="6">
    <location>
        <begin position="9"/>
        <end position="236"/>
    </location>
</feature>
<evidence type="ECO:0000256" key="2">
    <source>
        <dbReference type="ARBA" id="ARBA00022448"/>
    </source>
</evidence>
<evidence type="ECO:0000313" key="7">
    <source>
        <dbReference type="EMBL" id="TDP96492.1"/>
    </source>
</evidence>
<name>A0A4R6S996_LABRH</name>
<evidence type="ECO:0000256" key="4">
    <source>
        <dbReference type="ARBA" id="ARBA00022840"/>
    </source>
</evidence>
<keyword evidence="4 7" id="KW-0067">ATP-binding</keyword>
<evidence type="ECO:0000259" key="6">
    <source>
        <dbReference type="PROSITE" id="PS50893"/>
    </source>
</evidence>
<dbReference type="Gene3D" id="3.40.50.300">
    <property type="entry name" value="P-loop containing nucleotide triphosphate hydrolases"/>
    <property type="match status" value="1"/>
</dbReference>
<accession>A0A4R6S996</accession>
<keyword evidence="2" id="KW-0813">Transport</keyword>
<protein>
    <submittedName>
        <fullName evidence="7">ABC-2 type transport system ATP-binding protein</fullName>
    </submittedName>
</protein>
<dbReference type="PANTHER" id="PTHR42711:SF17">
    <property type="entry name" value="ABC TRANSPORTER ATP-BINDING PROTEIN"/>
    <property type="match status" value="1"/>
</dbReference>
<dbReference type="GO" id="GO:0046677">
    <property type="term" value="P:response to antibiotic"/>
    <property type="evidence" value="ECO:0007669"/>
    <property type="project" value="UniProtKB-KW"/>
</dbReference>
<dbReference type="SUPFAM" id="SSF52540">
    <property type="entry name" value="P-loop containing nucleoside triphosphate hydrolases"/>
    <property type="match status" value="1"/>
</dbReference>
<dbReference type="InterPro" id="IPR027417">
    <property type="entry name" value="P-loop_NTPase"/>
</dbReference>
<dbReference type="PROSITE" id="PS50893">
    <property type="entry name" value="ABC_TRANSPORTER_2"/>
    <property type="match status" value="1"/>
</dbReference>
<evidence type="ECO:0000256" key="3">
    <source>
        <dbReference type="ARBA" id="ARBA00022741"/>
    </source>
</evidence>
<evidence type="ECO:0000313" key="8">
    <source>
        <dbReference type="Proteomes" id="UP000295444"/>
    </source>
</evidence>
<proteinExistence type="predicted"/>
<dbReference type="InterPro" id="IPR003439">
    <property type="entry name" value="ABC_transporter-like_ATP-bd"/>
</dbReference>
<sequence>MPGAQPPAADLVGVTKRFTDARGNKFPAVDDVSFRIQPGEVVAFLGPNGAGKTTTIDMLLGLTKPDAGKITVFGVEPLAAARTGKVSVVLQTDGLLPELTVEATVRMVGSLHPNADVERAIARAGLTELRNRKVGACSGGEKQRLRFALALLPNPDFMVLDEPTAGMDVTARQEFWAAVRADAQRGMTVMFATHYLEEADRFADRVIMLDHGRILADGSTSDIRAAVAGRTVSAVVSAERAADAVAAVPGARVLETRGERVYFAADDSDALLRALLNSTDATDVEAAPRSLEDAFVAITQHAKEGIR</sequence>
<dbReference type="CDD" id="cd03230">
    <property type="entry name" value="ABC_DR_subfamily_A"/>
    <property type="match status" value="1"/>
</dbReference>
<dbReference type="SMART" id="SM00382">
    <property type="entry name" value="AAA"/>
    <property type="match status" value="1"/>
</dbReference>
<dbReference type="GO" id="GO:0005524">
    <property type="term" value="F:ATP binding"/>
    <property type="evidence" value="ECO:0007669"/>
    <property type="project" value="UniProtKB-KW"/>
</dbReference>
<dbReference type="Proteomes" id="UP000295444">
    <property type="component" value="Unassembled WGS sequence"/>
</dbReference>
<evidence type="ECO:0000256" key="1">
    <source>
        <dbReference type="ARBA" id="ARBA00004202"/>
    </source>
</evidence>
<dbReference type="PANTHER" id="PTHR42711">
    <property type="entry name" value="ABC TRANSPORTER ATP-BINDING PROTEIN"/>
    <property type="match status" value="1"/>
</dbReference>
<comment type="caution">
    <text evidence="7">The sequence shown here is derived from an EMBL/GenBank/DDBJ whole genome shotgun (WGS) entry which is preliminary data.</text>
</comment>
<dbReference type="OrthoDB" id="9804819at2"/>
<gene>
    <name evidence="7" type="ORF">EV186_104480</name>
</gene>
<dbReference type="GO" id="GO:0016887">
    <property type="term" value="F:ATP hydrolysis activity"/>
    <property type="evidence" value="ECO:0007669"/>
    <property type="project" value="InterPro"/>
</dbReference>
<reference evidence="7 8" key="1">
    <citation type="submission" date="2019-03" db="EMBL/GenBank/DDBJ databases">
        <title>Genomic Encyclopedia of Type Strains, Phase IV (KMG-IV): sequencing the most valuable type-strain genomes for metagenomic binning, comparative biology and taxonomic classification.</title>
        <authorList>
            <person name="Goeker M."/>
        </authorList>
    </citation>
    <scope>NUCLEOTIDE SEQUENCE [LARGE SCALE GENOMIC DNA]</scope>
    <source>
        <strain evidence="7 8">DSM 45361</strain>
    </source>
</reference>
<dbReference type="Pfam" id="PF00005">
    <property type="entry name" value="ABC_tran"/>
    <property type="match status" value="1"/>
</dbReference>
<keyword evidence="3" id="KW-0547">Nucleotide-binding</keyword>
<dbReference type="GO" id="GO:0005886">
    <property type="term" value="C:plasma membrane"/>
    <property type="evidence" value="ECO:0007669"/>
    <property type="project" value="UniProtKB-SubCell"/>
</dbReference>
<dbReference type="PROSITE" id="PS00211">
    <property type="entry name" value="ABC_TRANSPORTER_1"/>
    <property type="match status" value="1"/>
</dbReference>
<dbReference type="InterPro" id="IPR003593">
    <property type="entry name" value="AAA+_ATPase"/>
</dbReference>
<dbReference type="EMBL" id="SNXZ01000004">
    <property type="protein sequence ID" value="TDP96492.1"/>
    <property type="molecule type" value="Genomic_DNA"/>
</dbReference>
<dbReference type="AlphaFoldDB" id="A0A4R6S996"/>
<organism evidence="7 8">
    <name type="scientific">Labedaea rhizosphaerae</name>
    <dbReference type="NCBI Taxonomy" id="598644"/>
    <lineage>
        <taxon>Bacteria</taxon>
        <taxon>Bacillati</taxon>
        <taxon>Actinomycetota</taxon>
        <taxon>Actinomycetes</taxon>
        <taxon>Pseudonocardiales</taxon>
        <taxon>Pseudonocardiaceae</taxon>
        <taxon>Labedaea</taxon>
    </lineage>
</organism>
<evidence type="ECO:0000256" key="5">
    <source>
        <dbReference type="ARBA" id="ARBA00023251"/>
    </source>
</evidence>
<dbReference type="InterPro" id="IPR017871">
    <property type="entry name" value="ABC_transporter-like_CS"/>
</dbReference>
<keyword evidence="5" id="KW-0046">Antibiotic resistance</keyword>
<keyword evidence="8" id="KW-1185">Reference proteome</keyword>
<dbReference type="InterPro" id="IPR050763">
    <property type="entry name" value="ABC_transporter_ATP-binding"/>
</dbReference>